<dbReference type="AlphaFoldDB" id="E4Y0H8"/>
<dbReference type="InterPro" id="IPR041363">
    <property type="entry name" value="LID"/>
</dbReference>
<feature type="region of interest" description="Disordered" evidence="3">
    <location>
        <begin position="214"/>
        <end position="247"/>
    </location>
</feature>
<evidence type="ECO:0000256" key="3">
    <source>
        <dbReference type="SAM" id="MobiDB-lite"/>
    </source>
</evidence>
<evidence type="ECO:0000256" key="1">
    <source>
        <dbReference type="ARBA" id="ARBA00006928"/>
    </source>
</evidence>
<accession>E4Y0H8</accession>
<feature type="domain" description="LIM interaction" evidence="4">
    <location>
        <begin position="247"/>
        <end position="285"/>
    </location>
</feature>
<dbReference type="InterPro" id="IPR029005">
    <property type="entry name" value="LIM-bd/SEUSS"/>
</dbReference>
<evidence type="ECO:0000313" key="5">
    <source>
        <dbReference type="EMBL" id="CBY15386.1"/>
    </source>
</evidence>
<sequence length="393" mass="45413">MRIQELNKRLLNRPQEADNLWWESFAFEFFDDDARLTITAYFDEGLKSFSIGRKLIARYFRSWFEDGVTDCYLVPRMAKETFMGNVIMIECDMASQIATHTKPTYCVIQSDGRLTVEFNLEDHMRIKSWNFYIRAAHELVPKGYNSMEGHQQMQEFGRPVSRGGISSATLNFMKLCSIMEPMQELFSFHKTFRMEPRECLKNCLFQKWSRIMQPTEPPREGARPRGKKRSRKAGANSRRKPATPASEILVAGEPTIMGGETQEDERPIMRIENGDSDHIENQGNRQKNLKSIVGLENQSMLLIGGIDWRNGGGSQSELKDENWNKIGELLQADYFGSAIYIGRSIYYFGFNSLAIERLYFNEKEELHNVARIGNQPGDYFLPVLFETVSDYCI</sequence>
<dbReference type="EMBL" id="FN653500">
    <property type="protein sequence ID" value="CBY15386.1"/>
    <property type="molecule type" value="Genomic_DNA"/>
</dbReference>
<name>E4Y0H8_OIKDI</name>
<dbReference type="FunCoup" id="E4Y0H8">
    <property type="interactions" value="113"/>
</dbReference>
<dbReference type="GO" id="GO:0030274">
    <property type="term" value="F:LIM domain binding"/>
    <property type="evidence" value="ECO:0007669"/>
    <property type="project" value="UniProtKB-UniRule"/>
</dbReference>
<evidence type="ECO:0000259" key="4">
    <source>
        <dbReference type="PROSITE" id="PS51957"/>
    </source>
</evidence>
<dbReference type="PROSITE" id="PS51957">
    <property type="entry name" value="LID"/>
    <property type="match status" value="1"/>
</dbReference>
<organism evidence="5">
    <name type="scientific">Oikopleura dioica</name>
    <name type="common">Tunicate</name>
    <dbReference type="NCBI Taxonomy" id="34765"/>
    <lineage>
        <taxon>Eukaryota</taxon>
        <taxon>Metazoa</taxon>
        <taxon>Chordata</taxon>
        <taxon>Tunicata</taxon>
        <taxon>Appendicularia</taxon>
        <taxon>Copelata</taxon>
        <taxon>Oikopleuridae</taxon>
        <taxon>Oikopleura</taxon>
    </lineage>
</organism>
<gene>
    <name evidence="5" type="ORF">GSOID_T00012300001</name>
</gene>
<dbReference type="InParanoid" id="E4Y0H8"/>
<dbReference type="Proteomes" id="UP000001307">
    <property type="component" value="Unassembled WGS sequence"/>
</dbReference>
<comment type="similarity">
    <text evidence="1 2">Belongs to the LDB family.</text>
</comment>
<dbReference type="PANTHER" id="PTHR10378">
    <property type="entry name" value="LIM DOMAIN-BINDING PROTEIN"/>
    <property type="match status" value="1"/>
</dbReference>
<reference evidence="5" key="1">
    <citation type="journal article" date="2010" name="Science">
        <title>Plasticity of animal genome architecture unmasked by rapid evolution of a pelagic tunicate.</title>
        <authorList>
            <person name="Denoeud F."/>
            <person name="Henriet S."/>
            <person name="Mungpakdee S."/>
            <person name="Aury J.M."/>
            <person name="Da Silva C."/>
            <person name="Brinkmann H."/>
            <person name="Mikhaleva J."/>
            <person name="Olsen L.C."/>
            <person name="Jubin C."/>
            <person name="Canestro C."/>
            <person name="Bouquet J.M."/>
            <person name="Danks G."/>
            <person name="Poulain J."/>
            <person name="Campsteijn C."/>
            <person name="Adamski M."/>
            <person name="Cross I."/>
            <person name="Yadetie F."/>
            <person name="Muffato M."/>
            <person name="Louis A."/>
            <person name="Butcher S."/>
            <person name="Tsagkogeorga G."/>
            <person name="Konrad A."/>
            <person name="Singh S."/>
            <person name="Jensen M.F."/>
            <person name="Cong E.H."/>
            <person name="Eikeseth-Otteraa H."/>
            <person name="Noel B."/>
            <person name="Anthouard V."/>
            <person name="Porcel B.M."/>
            <person name="Kachouri-Lafond R."/>
            <person name="Nishino A."/>
            <person name="Ugolini M."/>
            <person name="Chourrout P."/>
            <person name="Nishida H."/>
            <person name="Aasland R."/>
            <person name="Huzurbazar S."/>
            <person name="Westhof E."/>
            <person name="Delsuc F."/>
            <person name="Lehrach H."/>
            <person name="Reinhardt R."/>
            <person name="Weissenbach J."/>
            <person name="Roy S.W."/>
            <person name="Artiguenave F."/>
            <person name="Postlethwait J.H."/>
            <person name="Manak J.R."/>
            <person name="Thompson E.M."/>
            <person name="Jaillon O."/>
            <person name="Du Pasquier L."/>
            <person name="Boudinot P."/>
            <person name="Liberles D.A."/>
            <person name="Volff J.N."/>
            <person name="Philippe H."/>
            <person name="Lenhard B."/>
            <person name="Roest Crollius H."/>
            <person name="Wincker P."/>
            <person name="Chourrout D."/>
        </authorList>
    </citation>
    <scope>NUCLEOTIDE SEQUENCE [LARGE SCALE GENOMIC DNA]</scope>
</reference>
<dbReference type="Pfam" id="PF01803">
    <property type="entry name" value="LIM_bind"/>
    <property type="match status" value="1"/>
</dbReference>
<proteinExistence type="inferred from homology"/>
<feature type="compositionally biased region" description="Basic residues" evidence="3">
    <location>
        <begin position="224"/>
        <end position="241"/>
    </location>
</feature>
<keyword evidence="6" id="KW-1185">Reference proteome</keyword>
<protein>
    <recommendedName>
        <fullName evidence="4">LIM interaction domain-containing protein</fullName>
    </recommendedName>
</protein>
<evidence type="ECO:0000313" key="6">
    <source>
        <dbReference type="Proteomes" id="UP000001307"/>
    </source>
</evidence>
<evidence type="ECO:0000256" key="2">
    <source>
        <dbReference type="PROSITE-ProRule" id="PRU01302"/>
    </source>
</evidence>
<dbReference type="OrthoDB" id="774557at2759"/>